<comment type="caution">
    <text evidence="1">The sequence shown here is derived from an EMBL/GenBank/DDBJ whole genome shotgun (WGS) entry which is preliminary data.</text>
</comment>
<sequence>MPIFKLPLSGDVVQNISPFTAFMSPVGSQFGLINITLGKSSAPAVEADVLSDVGTYGRQLGQIGDALLVLIERMPKDDGLDREPAIVALKQMLNEVADIKERHKRQGLRADMRVSKTSA</sequence>
<protein>
    <submittedName>
        <fullName evidence="1">Uncharacterized protein</fullName>
    </submittedName>
</protein>
<dbReference type="EMBL" id="LNCU01000114">
    <property type="protein sequence ID" value="KWV47205.1"/>
    <property type="molecule type" value="Genomic_DNA"/>
</dbReference>
<proteinExistence type="predicted"/>
<dbReference type="RefSeq" id="WP_066513830.1">
    <property type="nucleotide sequence ID" value="NZ_LNCU01000114.1"/>
</dbReference>
<evidence type="ECO:0000313" key="1">
    <source>
        <dbReference type="EMBL" id="KWV47205.1"/>
    </source>
</evidence>
<organism evidence="1 2">
    <name type="scientific">Bradyrhizobium macuxiense</name>
    <dbReference type="NCBI Taxonomy" id="1755647"/>
    <lineage>
        <taxon>Bacteria</taxon>
        <taxon>Pseudomonadati</taxon>
        <taxon>Pseudomonadota</taxon>
        <taxon>Alphaproteobacteria</taxon>
        <taxon>Hyphomicrobiales</taxon>
        <taxon>Nitrobacteraceae</taxon>
        <taxon>Bradyrhizobium</taxon>
    </lineage>
</organism>
<dbReference type="Proteomes" id="UP000057737">
    <property type="component" value="Unassembled WGS sequence"/>
</dbReference>
<accession>A0A109JE08</accession>
<keyword evidence="2" id="KW-1185">Reference proteome</keyword>
<evidence type="ECO:0000313" key="2">
    <source>
        <dbReference type="Proteomes" id="UP000057737"/>
    </source>
</evidence>
<reference evidence="1 2" key="1">
    <citation type="submission" date="2015-11" db="EMBL/GenBank/DDBJ databases">
        <title>Draft Genome Sequence of the Strain BR 10303 (Bradyrhizobium sp.) isolated from nodules of Centrolobium paraense.</title>
        <authorList>
            <person name="Zelli J.E."/>
            <person name="Simoes-Araujo J.L."/>
            <person name="Barauna A.C."/>
            <person name="Silva K."/>
        </authorList>
    </citation>
    <scope>NUCLEOTIDE SEQUENCE [LARGE SCALE GENOMIC DNA]</scope>
    <source>
        <strain evidence="1 2">BR 10303</strain>
    </source>
</reference>
<dbReference type="OrthoDB" id="8447058at2"/>
<dbReference type="AlphaFoldDB" id="A0A109JE08"/>
<name>A0A109JE08_9BRAD</name>
<gene>
    <name evidence="1" type="ORF">AS156_20320</name>
</gene>